<reference evidence="2" key="1">
    <citation type="submission" date="2021-01" db="EMBL/GenBank/DDBJ databases">
        <authorList>
            <person name="Corre E."/>
            <person name="Pelletier E."/>
            <person name="Niang G."/>
            <person name="Scheremetjew M."/>
            <person name="Finn R."/>
            <person name="Kale V."/>
            <person name="Holt S."/>
            <person name="Cochrane G."/>
            <person name="Meng A."/>
            <person name="Brown T."/>
            <person name="Cohen L."/>
        </authorList>
    </citation>
    <scope>NUCLEOTIDE SEQUENCE</scope>
    <source>
        <strain evidence="2">CCAP 955/1</strain>
    </source>
</reference>
<evidence type="ECO:0000256" key="1">
    <source>
        <dbReference type="ARBA" id="ARBA00008601"/>
    </source>
</evidence>
<proteinExistence type="inferred from homology"/>
<sequence>MSKGLTVSIEATFQVGFPSVPTSFEIISKSSDELGPESLPTLLEGVTMNVKSFAETATQSAKFALPVEVVHFAITEAKTLDAVFEEDTTATADSIESDAAQPNTTINMLPPTMLANSVFQQPMNEFDSSSIFCCKMCGTELFDATMLNEHSAPENAKFSCSSYYLEEAPEWLDQSKTDSDKMYCKKCKARVGSWSWAGGRCGCKAWIVPAFQVIKSKVDPKQRIV</sequence>
<gene>
    <name evidence="2" type="ORF">SELO1098_LOCUS24296</name>
</gene>
<dbReference type="AlphaFoldDB" id="A0A7S3HHF5"/>
<accession>A0A7S3HHF5</accession>
<organism evidence="2">
    <name type="scientific">Spumella elongata</name>
    <dbReference type="NCBI Taxonomy" id="89044"/>
    <lineage>
        <taxon>Eukaryota</taxon>
        <taxon>Sar</taxon>
        <taxon>Stramenopiles</taxon>
        <taxon>Ochrophyta</taxon>
        <taxon>Chrysophyceae</taxon>
        <taxon>Chromulinales</taxon>
        <taxon>Chromulinaceae</taxon>
        <taxon>Spumella</taxon>
    </lineage>
</organism>
<name>A0A7S3HHF5_9STRA</name>
<evidence type="ECO:0000313" key="2">
    <source>
        <dbReference type="EMBL" id="CAE0295444.1"/>
    </source>
</evidence>
<dbReference type="EMBL" id="HBIC01047688">
    <property type="protein sequence ID" value="CAE0295444.1"/>
    <property type="molecule type" value="Transcribed_RNA"/>
</dbReference>
<protein>
    <submittedName>
        <fullName evidence="2">Uncharacterized protein</fullName>
    </submittedName>
</protein>
<comment type="similarity">
    <text evidence="1">Belongs to the protein-tyrosine phosphatase family. Non-receptor class dual specificity subfamily.</text>
</comment>
<dbReference type="PANTHER" id="PTHR45848">
    <property type="entry name" value="DUAL SPECIFICITY PROTEIN PHOSPHATASE 12 FAMILY MEMBER"/>
    <property type="match status" value="1"/>
</dbReference>